<dbReference type="InterPro" id="IPR001867">
    <property type="entry name" value="OmpR/PhoB-type_DNA-bd"/>
</dbReference>
<gene>
    <name evidence="5" type="ordered locus">Slin_2355</name>
</gene>
<evidence type="ECO:0000256" key="3">
    <source>
        <dbReference type="SAM" id="Phobius"/>
    </source>
</evidence>
<sequence>MLKNLAVMRMGLFKGLRVLIVSGFLLLIGMLFVRFIGIGSPSGNLFTPEKVNLALRRTAHHLLRAAGDSTSRIPAVQQLNPQTFQVQFGHNFDYDQLPGILQASFRLHKVTQPYDVAVLDCKRGTFQLGYSFHDLLDGHSIPCVGRSMRAGCYVLQVTFEGATPPVPRIPIWPILSLGGLLVGLLVVGWNRNKGHVGADIPQQPALVLNPALLNFGRSSLDVANLTLSIGTHQHKLTYREAKLLRLLANHPNQVLERDQILKLVWEDEGIIVGRSVDVFISRLRKLLQPDTTVKISAVHGVGYRMEVQESVNE</sequence>
<dbReference type="InterPro" id="IPR036388">
    <property type="entry name" value="WH-like_DNA-bd_sf"/>
</dbReference>
<evidence type="ECO:0000259" key="4">
    <source>
        <dbReference type="PROSITE" id="PS51755"/>
    </source>
</evidence>
<keyword evidence="1 2" id="KW-0238">DNA-binding</keyword>
<keyword evidence="3" id="KW-0812">Transmembrane</keyword>
<dbReference type="SMART" id="SM00862">
    <property type="entry name" value="Trans_reg_C"/>
    <property type="match status" value="1"/>
</dbReference>
<dbReference type="InterPro" id="IPR016032">
    <property type="entry name" value="Sig_transdc_resp-reg_C-effctor"/>
</dbReference>
<accession>D2QFK2</accession>
<reference evidence="5 6" key="1">
    <citation type="journal article" date="2010" name="Stand. Genomic Sci.">
        <title>Complete genome sequence of Spirosoma linguale type strain (1).</title>
        <authorList>
            <person name="Lail K."/>
            <person name="Sikorski J."/>
            <person name="Saunders E."/>
            <person name="Lapidus A."/>
            <person name="Glavina Del Rio T."/>
            <person name="Copeland A."/>
            <person name="Tice H."/>
            <person name="Cheng J.-F."/>
            <person name="Lucas S."/>
            <person name="Nolan M."/>
            <person name="Bruce D."/>
            <person name="Goodwin L."/>
            <person name="Pitluck S."/>
            <person name="Ivanova N."/>
            <person name="Mavromatis K."/>
            <person name="Ovchinnikova G."/>
            <person name="Pati A."/>
            <person name="Chen A."/>
            <person name="Palaniappan K."/>
            <person name="Land M."/>
            <person name="Hauser L."/>
            <person name="Chang Y.-J."/>
            <person name="Jeffries C.D."/>
            <person name="Chain P."/>
            <person name="Brettin T."/>
            <person name="Detter J.C."/>
            <person name="Schuetze A."/>
            <person name="Rohde M."/>
            <person name="Tindall B.J."/>
            <person name="Goeker M."/>
            <person name="Bristow J."/>
            <person name="Eisen J.A."/>
            <person name="Markowitz V."/>
            <person name="Hugenholtz P."/>
            <person name="Kyrpides N.C."/>
            <person name="Klenk H.-P."/>
            <person name="Chen F."/>
        </authorList>
    </citation>
    <scope>NUCLEOTIDE SEQUENCE [LARGE SCALE GENOMIC DNA]</scope>
    <source>
        <strain evidence="6">ATCC 33905 / DSM 74 / LMG 10896 / Claus 1</strain>
    </source>
</reference>
<protein>
    <submittedName>
        <fullName evidence="5">Two component transcriptional regulator, winged helix family</fullName>
    </submittedName>
</protein>
<dbReference type="RefSeq" id="WP_012926911.1">
    <property type="nucleotide sequence ID" value="NC_013730.1"/>
</dbReference>
<organism evidence="5 6">
    <name type="scientific">Spirosoma linguale (strain ATCC 33905 / DSM 74 / LMG 10896 / Claus 1)</name>
    <dbReference type="NCBI Taxonomy" id="504472"/>
    <lineage>
        <taxon>Bacteria</taxon>
        <taxon>Pseudomonadati</taxon>
        <taxon>Bacteroidota</taxon>
        <taxon>Cytophagia</taxon>
        <taxon>Cytophagales</taxon>
        <taxon>Cytophagaceae</taxon>
        <taxon>Spirosoma</taxon>
    </lineage>
</organism>
<name>D2QFK2_SPILD</name>
<dbReference type="EMBL" id="CP001769">
    <property type="protein sequence ID" value="ADB38376.1"/>
    <property type="molecule type" value="Genomic_DNA"/>
</dbReference>
<evidence type="ECO:0000256" key="1">
    <source>
        <dbReference type="ARBA" id="ARBA00023125"/>
    </source>
</evidence>
<dbReference type="PROSITE" id="PS51755">
    <property type="entry name" value="OMPR_PHOB"/>
    <property type="match status" value="1"/>
</dbReference>
<feature type="transmembrane region" description="Helical" evidence="3">
    <location>
        <begin position="12"/>
        <end position="36"/>
    </location>
</feature>
<evidence type="ECO:0000313" key="5">
    <source>
        <dbReference type="EMBL" id="ADB38376.1"/>
    </source>
</evidence>
<feature type="DNA-binding region" description="OmpR/PhoB-type" evidence="2">
    <location>
        <begin position="210"/>
        <end position="307"/>
    </location>
</feature>
<dbReference type="STRING" id="504472.Slin_2355"/>
<keyword evidence="3" id="KW-1133">Transmembrane helix</keyword>
<evidence type="ECO:0000256" key="2">
    <source>
        <dbReference type="PROSITE-ProRule" id="PRU01091"/>
    </source>
</evidence>
<dbReference type="Gene3D" id="1.10.10.10">
    <property type="entry name" value="Winged helix-like DNA-binding domain superfamily/Winged helix DNA-binding domain"/>
    <property type="match status" value="1"/>
</dbReference>
<dbReference type="Pfam" id="PF00486">
    <property type="entry name" value="Trans_reg_C"/>
    <property type="match status" value="1"/>
</dbReference>
<feature type="transmembrane region" description="Helical" evidence="3">
    <location>
        <begin position="169"/>
        <end position="189"/>
    </location>
</feature>
<dbReference type="GO" id="GO:0006355">
    <property type="term" value="P:regulation of DNA-templated transcription"/>
    <property type="evidence" value="ECO:0007669"/>
    <property type="project" value="InterPro"/>
</dbReference>
<dbReference type="eggNOG" id="COG0745">
    <property type="taxonomic scope" value="Bacteria"/>
</dbReference>
<dbReference type="AlphaFoldDB" id="D2QFK2"/>
<keyword evidence="6" id="KW-1185">Reference proteome</keyword>
<proteinExistence type="predicted"/>
<dbReference type="SUPFAM" id="SSF46894">
    <property type="entry name" value="C-terminal effector domain of the bipartite response regulators"/>
    <property type="match status" value="1"/>
</dbReference>
<dbReference type="GO" id="GO:0003677">
    <property type="term" value="F:DNA binding"/>
    <property type="evidence" value="ECO:0007669"/>
    <property type="project" value="UniProtKB-UniRule"/>
</dbReference>
<evidence type="ECO:0000313" key="6">
    <source>
        <dbReference type="Proteomes" id="UP000002028"/>
    </source>
</evidence>
<dbReference type="KEGG" id="sli:Slin_2355"/>
<keyword evidence="3" id="KW-0472">Membrane</keyword>
<dbReference type="GO" id="GO:0000160">
    <property type="term" value="P:phosphorelay signal transduction system"/>
    <property type="evidence" value="ECO:0007669"/>
    <property type="project" value="InterPro"/>
</dbReference>
<dbReference type="CDD" id="cd00383">
    <property type="entry name" value="trans_reg_C"/>
    <property type="match status" value="1"/>
</dbReference>
<dbReference type="HOGENOM" id="CLU_936331_0_0_10"/>
<feature type="domain" description="OmpR/PhoB-type" evidence="4">
    <location>
        <begin position="210"/>
        <end position="307"/>
    </location>
</feature>
<dbReference type="Proteomes" id="UP000002028">
    <property type="component" value="Chromosome"/>
</dbReference>